<accession>A0A1I1STP2</accession>
<dbReference type="Gene3D" id="3.30.565.10">
    <property type="entry name" value="Histidine kinase-like ATPase, C-terminal domain"/>
    <property type="match status" value="1"/>
</dbReference>
<organism evidence="10 11">
    <name type="scientific">Sulfitobacter brevis</name>
    <dbReference type="NCBI Taxonomy" id="74348"/>
    <lineage>
        <taxon>Bacteria</taxon>
        <taxon>Pseudomonadati</taxon>
        <taxon>Pseudomonadota</taxon>
        <taxon>Alphaproteobacteria</taxon>
        <taxon>Rhodobacterales</taxon>
        <taxon>Roseobacteraceae</taxon>
        <taxon>Sulfitobacter</taxon>
    </lineage>
</organism>
<dbReference type="InterPro" id="IPR004358">
    <property type="entry name" value="Sig_transdc_His_kin-like_C"/>
</dbReference>
<dbReference type="OrthoDB" id="9795133at2"/>
<dbReference type="SMART" id="SM00065">
    <property type="entry name" value="GAF"/>
    <property type="match status" value="1"/>
</dbReference>
<evidence type="ECO:0000256" key="3">
    <source>
        <dbReference type="ARBA" id="ARBA00022553"/>
    </source>
</evidence>
<dbReference type="SMART" id="SM00388">
    <property type="entry name" value="HisKA"/>
    <property type="match status" value="1"/>
</dbReference>
<dbReference type="EC" id="2.7.13.3" evidence="2"/>
<keyword evidence="8" id="KW-0902">Two-component regulatory system</keyword>
<dbReference type="Pfam" id="PF00512">
    <property type="entry name" value="HisKA"/>
    <property type="match status" value="1"/>
</dbReference>
<evidence type="ECO:0000256" key="2">
    <source>
        <dbReference type="ARBA" id="ARBA00012438"/>
    </source>
</evidence>
<dbReference type="InterPro" id="IPR003594">
    <property type="entry name" value="HATPase_dom"/>
</dbReference>
<dbReference type="STRING" id="74348.SAMN04488523_101154"/>
<dbReference type="Proteomes" id="UP000198977">
    <property type="component" value="Unassembled WGS sequence"/>
</dbReference>
<dbReference type="PROSITE" id="PS50109">
    <property type="entry name" value="HIS_KIN"/>
    <property type="match status" value="1"/>
</dbReference>
<dbReference type="InterPro" id="IPR003661">
    <property type="entry name" value="HisK_dim/P_dom"/>
</dbReference>
<dbReference type="GO" id="GO:0000156">
    <property type="term" value="F:phosphorelay response regulator activity"/>
    <property type="evidence" value="ECO:0007669"/>
    <property type="project" value="TreeGrafter"/>
</dbReference>
<dbReference type="SUPFAM" id="SSF55781">
    <property type="entry name" value="GAF domain-like"/>
    <property type="match status" value="1"/>
</dbReference>
<dbReference type="SUPFAM" id="SSF55874">
    <property type="entry name" value="ATPase domain of HSP90 chaperone/DNA topoisomerase II/histidine kinase"/>
    <property type="match status" value="1"/>
</dbReference>
<dbReference type="GO" id="GO:0000155">
    <property type="term" value="F:phosphorelay sensor kinase activity"/>
    <property type="evidence" value="ECO:0007669"/>
    <property type="project" value="InterPro"/>
</dbReference>
<dbReference type="EMBL" id="FOMW01000001">
    <property type="protein sequence ID" value="SFD49786.1"/>
    <property type="molecule type" value="Genomic_DNA"/>
</dbReference>
<dbReference type="AlphaFoldDB" id="A0A1I1STP2"/>
<dbReference type="Pfam" id="PF02518">
    <property type="entry name" value="HATPase_c"/>
    <property type="match status" value="1"/>
</dbReference>
<comment type="catalytic activity">
    <reaction evidence="1">
        <text>ATP + protein L-histidine = ADP + protein N-phospho-L-histidine.</text>
        <dbReference type="EC" id="2.7.13.3"/>
    </reaction>
</comment>
<protein>
    <recommendedName>
        <fullName evidence="2">histidine kinase</fullName>
        <ecNumber evidence="2">2.7.13.3</ecNumber>
    </recommendedName>
</protein>
<dbReference type="PANTHER" id="PTHR42878">
    <property type="entry name" value="TWO-COMPONENT HISTIDINE KINASE"/>
    <property type="match status" value="1"/>
</dbReference>
<dbReference type="InterPro" id="IPR036890">
    <property type="entry name" value="HATPase_C_sf"/>
</dbReference>
<dbReference type="PRINTS" id="PR00344">
    <property type="entry name" value="BCTRLSENSOR"/>
</dbReference>
<reference evidence="10 11" key="1">
    <citation type="submission" date="2016-10" db="EMBL/GenBank/DDBJ databases">
        <authorList>
            <person name="de Groot N.N."/>
        </authorList>
    </citation>
    <scope>NUCLEOTIDE SEQUENCE [LARGE SCALE GENOMIC DNA]</scope>
    <source>
        <strain evidence="10 11">DSM 11443</strain>
    </source>
</reference>
<dbReference type="InterPro" id="IPR029016">
    <property type="entry name" value="GAF-like_dom_sf"/>
</dbReference>
<dbReference type="RefSeq" id="WP_093921916.1">
    <property type="nucleotide sequence ID" value="NZ_FOMW01000001.1"/>
</dbReference>
<evidence type="ECO:0000256" key="1">
    <source>
        <dbReference type="ARBA" id="ARBA00000085"/>
    </source>
</evidence>
<keyword evidence="3" id="KW-0597">Phosphoprotein</keyword>
<keyword evidence="7" id="KW-0067">ATP-binding</keyword>
<dbReference type="SMART" id="SM00387">
    <property type="entry name" value="HATPase_c"/>
    <property type="match status" value="1"/>
</dbReference>
<evidence type="ECO:0000256" key="8">
    <source>
        <dbReference type="ARBA" id="ARBA00023012"/>
    </source>
</evidence>
<dbReference type="CDD" id="cd00075">
    <property type="entry name" value="HATPase"/>
    <property type="match status" value="1"/>
</dbReference>
<dbReference type="PANTHER" id="PTHR42878:SF7">
    <property type="entry name" value="SENSOR HISTIDINE KINASE GLRK"/>
    <property type="match status" value="1"/>
</dbReference>
<evidence type="ECO:0000256" key="5">
    <source>
        <dbReference type="ARBA" id="ARBA00022741"/>
    </source>
</evidence>
<sequence length="411" mass="45147">MNQSLPVDKSTQGNAEFLLGTHDFQADIEIISGSDFIGTVLETIMLATDMRFAAVARVTADRWVTCRSVDEVNFGLVQGDEIEIESTFCETVRVTGERVMFNNVATDDQFRNHPIAAKFGIVSYASIPIYRGDGSFFGTLCAIDTEPREVKHPRVVAMLEMFANLIGQSLETEEQLAAQEQLVLQERELTKIQEEFVAVLGHDLRNPVAAIGAGLRQLAKEPQSEKSELILPLMRSSLRRVSELVDNIMMHAKSRLGGGIRVNMTEEAPLAEALIQVVDEIRISAPQQEITLSLDINQPVQCDADRLAQAMSNLISNALNHGTPGMPVHVLGTCTVRELTIAVSNSGEMLQEDLERDLFRPFQRGQTTKSEGLGLGLFIASSIARSHNGTIEVSSQNGMITFALKIPRIAQ</sequence>
<dbReference type="SUPFAM" id="SSF47384">
    <property type="entry name" value="Homodimeric domain of signal transducing histidine kinase"/>
    <property type="match status" value="1"/>
</dbReference>
<dbReference type="InterPro" id="IPR005467">
    <property type="entry name" value="His_kinase_dom"/>
</dbReference>
<gene>
    <name evidence="10" type="ORF">SAMN04488523_101154</name>
</gene>
<feature type="domain" description="Histidine kinase" evidence="9">
    <location>
        <begin position="199"/>
        <end position="410"/>
    </location>
</feature>
<dbReference type="GO" id="GO:0030295">
    <property type="term" value="F:protein kinase activator activity"/>
    <property type="evidence" value="ECO:0007669"/>
    <property type="project" value="TreeGrafter"/>
</dbReference>
<evidence type="ECO:0000259" key="9">
    <source>
        <dbReference type="PROSITE" id="PS50109"/>
    </source>
</evidence>
<evidence type="ECO:0000256" key="7">
    <source>
        <dbReference type="ARBA" id="ARBA00022840"/>
    </source>
</evidence>
<keyword evidence="5" id="KW-0547">Nucleotide-binding</keyword>
<dbReference type="Gene3D" id="3.30.450.40">
    <property type="match status" value="1"/>
</dbReference>
<dbReference type="Pfam" id="PF01590">
    <property type="entry name" value="GAF"/>
    <property type="match status" value="1"/>
</dbReference>
<evidence type="ECO:0000313" key="10">
    <source>
        <dbReference type="EMBL" id="SFD49786.1"/>
    </source>
</evidence>
<keyword evidence="11" id="KW-1185">Reference proteome</keyword>
<dbReference type="GO" id="GO:0005524">
    <property type="term" value="F:ATP binding"/>
    <property type="evidence" value="ECO:0007669"/>
    <property type="project" value="UniProtKB-KW"/>
</dbReference>
<evidence type="ECO:0000313" key="11">
    <source>
        <dbReference type="Proteomes" id="UP000198977"/>
    </source>
</evidence>
<proteinExistence type="predicted"/>
<dbReference type="InterPro" id="IPR036097">
    <property type="entry name" value="HisK_dim/P_sf"/>
</dbReference>
<dbReference type="CDD" id="cd00082">
    <property type="entry name" value="HisKA"/>
    <property type="match status" value="1"/>
</dbReference>
<keyword evidence="6 10" id="KW-0418">Kinase</keyword>
<dbReference type="GO" id="GO:0007234">
    <property type="term" value="P:osmosensory signaling via phosphorelay pathway"/>
    <property type="evidence" value="ECO:0007669"/>
    <property type="project" value="TreeGrafter"/>
</dbReference>
<dbReference type="InterPro" id="IPR050351">
    <property type="entry name" value="BphY/WalK/GraS-like"/>
</dbReference>
<keyword evidence="4" id="KW-0808">Transferase</keyword>
<evidence type="ECO:0000256" key="4">
    <source>
        <dbReference type="ARBA" id="ARBA00022679"/>
    </source>
</evidence>
<name>A0A1I1STP2_9RHOB</name>
<dbReference type="Gene3D" id="1.10.287.130">
    <property type="match status" value="1"/>
</dbReference>
<evidence type="ECO:0000256" key="6">
    <source>
        <dbReference type="ARBA" id="ARBA00022777"/>
    </source>
</evidence>
<dbReference type="InterPro" id="IPR003018">
    <property type="entry name" value="GAF"/>
</dbReference>